<sequence>MRLRPCKNPGHKQADCCETSQLANINWDLKDDSCQFQENRPYHQAQDSNQRNVNEHFIRASGEIQQECKFFAHSVTSEDQILRRDWSIEMGAHHLVSGIYSELSRQLRPTTDVISTNIYKSVEAFHFHTLCNRIDEKN</sequence>
<proteinExistence type="predicted"/>
<evidence type="ECO:0000313" key="2">
    <source>
        <dbReference type="Proteomes" id="UP001651158"/>
    </source>
</evidence>
<accession>A0ABR4QPE5</accession>
<gene>
    <name evidence="1" type="ORF">TcWFU_002592</name>
</gene>
<name>A0ABR4QPE5_9CEST</name>
<comment type="caution">
    <text evidence="1">The sequence shown here is derived from an EMBL/GenBank/DDBJ whole genome shotgun (WGS) entry which is preliminary data.</text>
</comment>
<organism evidence="1 2">
    <name type="scientific">Taenia crassiceps</name>
    <dbReference type="NCBI Taxonomy" id="6207"/>
    <lineage>
        <taxon>Eukaryota</taxon>
        <taxon>Metazoa</taxon>
        <taxon>Spiralia</taxon>
        <taxon>Lophotrochozoa</taxon>
        <taxon>Platyhelminthes</taxon>
        <taxon>Cestoda</taxon>
        <taxon>Eucestoda</taxon>
        <taxon>Cyclophyllidea</taxon>
        <taxon>Taeniidae</taxon>
        <taxon>Taenia</taxon>
    </lineage>
</organism>
<dbReference type="Proteomes" id="UP001651158">
    <property type="component" value="Unassembled WGS sequence"/>
</dbReference>
<keyword evidence="2" id="KW-1185">Reference proteome</keyword>
<reference evidence="1 2" key="1">
    <citation type="journal article" date="2022" name="Front. Cell. Infect. Microbiol.">
        <title>The Genomes of Two Strains of Taenia crassiceps the Animal Model for the Study of Human Cysticercosis.</title>
        <authorList>
            <person name="Bobes R.J."/>
            <person name="Estrada K."/>
            <person name="Rios-Valencia D.G."/>
            <person name="Calderon-Gallegos A."/>
            <person name="de la Torre P."/>
            <person name="Carrero J.C."/>
            <person name="Sanchez-Flores A."/>
            <person name="Laclette J.P."/>
        </authorList>
    </citation>
    <scope>NUCLEOTIDE SEQUENCE [LARGE SCALE GENOMIC DNA]</scope>
    <source>
        <strain evidence="1">WFUcys</strain>
    </source>
</reference>
<protein>
    <submittedName>
        <fullName evidence="1">Uncharacterized protein</fullName>
    </submittedName>
</protein>
<dbReference type="EMBL" id="JAKROA010000001">
    <property type="protein sequence ID" value="KAL5111601.1"/>
    <property type="molecule type" value="Genomic_DNA"/>
</dbReference>
<evidence type="ECO:0000313" key="1">
    <source>
        <dbReference type="EMBL" id="KAL5111601.1"/>
    </source>
</evidence>